<accession>A0A0N1I976</accession>
<dbReference type="EMBL" id="LJSK01000019">
    <property type="protein sequence ID" value="KPI89660.1"/>
    <property type="molecule type" value="Genomic_DNA"/>
</dbReference>
<dbReference type="AlphaFoldDB" id="A0A0N1I976"/>
<dbReference type="Proteomes" id="UP000038009">
    <property type="component" value="Unassembled WGS sequence"/>
</dbReference>
<dbReference type="OMA" id="PRGYFIV"/>
<keyword evidence="3" id="KW-1185">Reference proteome</keyword>
<sequence length="514" mass="54002">MVSLNTVAGKALVGVTSGTTAPATEGAREAARLFLFDVTHTVRWHVIAATAALAATPIVYQLSRVVAQRHRAELVNVAKDAVQREELFNDAEDDGVMIGPTGVGGITISYNTLTGARRQPPPQQQGRAEGGYGVATAAAAQDVADINGKDSSGEPSSSCSTSVSSILSMCAGRCHSCVISSFARQVLAAQRAPKALFVRTCSRAAACQYCVVVLRMCAMSCTLCVASLCVTHSCCTLLEKVIPIVHSSGSSSAMPTASASGDNGMHLSFIARNFFSAPLFDSAVPPSPSVGCIYGLYDFSTSASGVWSRLIPQLGVVQTLFQRFLCCLQPTHAEWRGNVALTRPLGVAARASSSAADARADAVWAALTPRGYFVVTLLIQLPWRVLSGLLWAGGAASDAVMRCWYGAASTPAASAAASSPPLHNKPPNPQRQAPPPKPRQRRKLFHAPLVKLAALIAGDVVFSGVVFAATLFASNSSRGPQPLVRNAAGIRYNAFCWVDAASKVAFLAALWRQR</sequence>
<proteinExistence type="predicted"/>
<dbReference type="OrthoDB" id="264150at2759"/>
<organism evidence="2 3">
    <name type="scientific">Leptomonas seymouri</name>
    <dbReference type="NCBI Taxonomy" id="5684"/>
    <lineage>
        <taxon>Eukaryota</taxon>
        <taxon>Discoba</taxon>
        <taxon>Euglenozoa</taxon>
        <taxon>Kinetoplastea</taxon>
        <taxon>Metakinetoplastina</taxon>
        <taxon>Trypanosomatida</taxon>
        <taxon>Trypanosomatidae</taxon>
        <taxon>Leishmaniinae</taxon>
        <taxon>Leptomonas</taxon>
    </lineage>
</organism>
<comment type="caution">
    <text evidence="2">The sequence shown here is derived from an EMBL/GenBank/DDBJ whole genome shotgun (WGS) entry which is preliminary data.</text>
</comment>
<name>A0A0N1I976_LEPSE</name>
<feature type="region of interest" description="Disordered" evidence="1">
    <location>
        <begin position="415"/>
        <end position="440"/>
    </location>
</feature>
<reference evidence="2 3" key="1">
    <citation type="journal article" date="2015" name="PLoS Pathog.">
        <title>Leptomonas seymouri: Adaptations to the Dixenous Life Cycle Analyzed by Genome Sequencing, Transcriptome Profiling and Co-infection with Leishmania donovani.</title>
        <authorList>
            <person name="Kraeva N."/>
            <person name="Butenko A."/>
            <person name="Hlavacova J."/>
            <person name="Kostygov A."/>
            <person name="Myskova J."/>
            <person name="Grybchuk D."/>
            <person name="Lestinova T."/>
            <person name="Votypka J."/>
            <person name="Volf P."/>
            <person name="Opperdoes F."/>
            <person name="Flegontov P."/>
            <person name="Lukes J."/>
            <person name="Yurchenko V."/>
        </authorList>
    </citation>
    <scope>NUCLEOTIDE SEQUENCE [LARGE SCALE GENOMIC DNA]</scope>
    <source>
        <strain evidence="2 3">ATCC 30220</strain>
    </source>
</reference>
<protein>
    <submittedName>
        <fullName evidence="2">Uncharacterized protein</fullName>
    </submittedName>
</protein>
<dbReference type="VEuPathDB" id="TriTrypDB:Lsey_0019_0260"/>
<evidence type="ECO:0000256" key="1">
    <source>
        <dbReference type="SAM" id="MobiDB-lite"/>
    </source>
</evidence>
<evidence type="ECO:0000313" key="2">
    <source>
        <dbReference type="EMBL" id="KPI89660.1"/>
    </source>
</evidence>
<feature type="compositionally biased region" description="Pro residues" evidence="1">
    <location>
        <begin position="423"/>
        <end position="437"/>
    </location>
</feature>
<gene>
    <name evidence="2" type="ORF">ABL78_1241</name>
</gene>
<evidence type="ECO:0000313" key="3">
    <source>
        <dbReference type="Proteomes" id="UP000038009"/>
    </source>
</evidence>